<protein>
    <recommendedName>
        <fullName evidence="3">Alpha/beta hydrolase</fullName>
    </recommendedName>
</protein>
<sequence>MVKQPETHYAKGPEGNIAYQVVGDGPIDLVVIQGWMSHVDLMWGDPGWVTFVSQLASFARVRAVVAAAQPAA</sequence>
<keyword evidence="2" id="KW-1185">Reference proteome</keyword>
<gene>
    <name evidence="1" type="ORF">C8E89_101367</name>
</gene>
<proteinExistence type="predicted"/>
<reference evidence="2" key="1">
    <citation type="submission" date="2018-05" db="EMBL/GenBank/DDBJ databases">
        <authorList>
            <person name="Deangelis K."/>
            <person name="Huntemann M."/>
            <person name="Clum A."/>
            <person name="Pillay M."/>
            <person name="Palaniappan K."/>
            <person name="Varghese N."/>
            <person name="Mikhailova N."/>
            <person name="Stamatis D."/>
            <person name="Reddy T."/>
            <person name="Daum C."/>
            <person name="Shapiro N."/>
            <person name="Ivanova N."/>
            <person name="Kyrpides N."/>
            <person name="Woyke T."/>
        </authorList>
    </citation>
    <scope>NUCLEOTIDE SEQUENCE [LARGE SCALE GENOMIC DNA]</scope>
    <source>
        <strain evidence="2">GAS496</strain>
    </source>
</reference>
<dbReference type="EMBL" id="QJJU01000001">
    <property type="protein sequence ID" value="PXX13215.1"/>
    <property type="molecule type" value="Genomic_DNA"/>
</dbReference>
<accession>A0A318HMY2</accession>
<comment type="caution">
    <text evidence="1">The sequence shown here is derived from an EMBL/GenBank/DDBJ whole genome shotgun (WGS) entry which is preliminary data.</text>
</comment>
<evidence type="ECO:0000313" key="1">
    <source>
        <dbReference type="EMBL" id="PXX13215.1"/>
    </source>
</evidence>
<name>A0A318HMY2_9MYCO</name>
<dbReference type="OrthoDB" id="27092at2"/>
<organism evidence="1 2">
    <name type="scientific">Mycolicibacterium moriokaense</name>
    <dbReference type="NCBI Taxonomy" id="39691"/>
    <lineage>
        <taxon>Bacteria</taxon>
        <taxon>Bacillati</taxon>
        <taxon>Actinomycetota</taxon>
        <taxon>Actinomycetes</taxon>
        <taxon>Mycobacteriales</taxon>
        <taxon>Mycobacteriaceae</taxon>
        <taxon>Mycolicibacterium</taxon>
    </lineage>
</organism>
<evidence type="ECO:0000313" key="2">
    <source>
        <dbReference type="Proteomes" id="UP000247781"/>
    </source>
</evidence>
<dbReference type="Proteomes" id="UP000247781">
    <property type="component" value="Unassembled WGS sequence"/>
</dbReference>
<dbReference type="RefSeq" id="WP_110314349.1">
    <property type="nucleotide sequence ID" value="NZ_QJJU01000001.1"/>
</dbReference>
<evidence type="ECO:0008006" key="3">
    <source>
        <dbReference type="Google" id="ProtNLM"/>
    </source>
</evidence>
<reference evidence="1 2" key="2">
    <citation type="submission" date="2018-06" db="EMBL/GenBank/DDBJ databases">
        <title>Sequencing of bacterial isolates from soil warming experiment in Harvard Forest, Massachusetts, USA.</title>
        <authorList>
            <person name="Deangelis K.PhD."/>
        </authorList>
    </citation>
    <scope>NUCLEOTIDE SEQUENCE [LARGE SCALE GENOMIC DNA]</scope>
    <source>
        <strain evidence="1 2">GAS496</strain>
    </source>
</reference>
<dbReference type="AlphaFoldDB" id="A0A318HMY2"/>